<dbReference type="GO" id="GO:0051213">
    <property type="term" value="F:dioxygenase activity"/>
    <property type="evidence" value="ECO:0007669"/>
    <property type="project" value="UniProtKB-KW"/>
</dbReference>
<evidence type="ECO:0000256" key="3">
    <source>
        <dbReference type="ARBA" id="ARBA00022643"/>
    </source>
</evidence>
<dbReference type="PANTHER" id="PTHR42747">
    <property type="entry name" value="NITRONATE MONOOXYGENASE-RELATED"/>
    <property type="match status" value="1"/>
</dbReference>
<dbReference type="PANTHER" id="PTHR42747:SF4">
    <property type="entry name" value="BLR1330 PROTEIN"/>
    <property type="match status" value="1"/>
</dbReference>
<keyword evidence="4" id="KW-0560">Oxidoreductase</keyword>
<dbReference type="STRING" id="376489.A5892_02490"/>
<evidence type="ECO:0000256" key="2">
    <source>
        <dbReference type="ARBA" id="ARBA00022630"/>
    </source>
</evidence>
<dbReference type="AlphaFoldDB" id="A0A172YB51"/>
<keyword evidence="3" id="KW-0288">FMN</keyword>
<keyword evidence="2" id="KW-0285">Flavoprotein</keyword>
<dbReference type="CDD" id="cd04730">
    <property type="entry name" value="NPD_like"/>
    <property type="match status" value="1"/>
</dbReference>
<protein>
    <submittedName>
        <fullName evidence="6">2-nitropropane dioxygenase</fullName>
    </submittedName>
</protein>
<evidence type="ECO:0000256" key="1">
    <source>
        <dbReference type="ARBA" id="ARBA00009881"/>
    </source>
</evidence>
<dbReference type="Pfam" id="PF03060">
    <property type="entry name" value="NMO"/>
    <property type="match status" value="1"/>
</dbReference>
<reference evidence="6 7" key="1">
    <citation type="submission" date="2016-04" db="EMBL/GenBank/DDBJ databases">
        <title>Complete Genome Sequence of Halotalea alkalilenta IHB B 13600.</title>
        <authorList>
            <person name="Swarnkar M.K."/>
            <person name="Sharma A."/>
            <person name="Kaushal K."/>
            <person name="Soni R."/>
            <person name="Rana S."/>
            <person name="Singh A.K."/>
            <person name="Gulati A."/>
        </authorList>
    </citation>
    <scope>NUCLEOTIDE SEQUENCE [LARGE SCALE GENOMIC DNA]</scope>
    <source>
        <strain evidence="6 7">IHB B 13600</strain>
    </source>
</reference>
<evidence type="ECO:0000256" key="5">
    <source>
        <dbReference type="ARBA" id="ARBA00023033"/>
    </source>
</evidence>
<dbReference type="EMBL" id="CP015243">
    <property type="protein sequence ID" value="ANF56473.1"/>
    <property type="molecule type" value="Genomic_DNA"/>
</dbReference>
<dbReference type="FunFam" id="3.20.20.70:FF:000210">
    <property type="entry name" value="2-nitropropane dioxygenase"/>
    <property type="match status" value="1"/>
</dbReference>
<evidence type="ECO:0000256" key="4">
    <source>
        <dbReference type="ARBA" id="ARBA00023002"/>
    </source>
</evidence>
<accession>A0A172YB51</accession>
<evidence type="ECO:0000313" key="6">
    <source>
        <dbReference type="EMBL" id="ANF56473.1"/>
    </source>
</evidence>
<gene>
    <name evidence="6" type="ORF">A5892_02490</name>
</gene>
<organism evidence="6 7">
    <name type="scientific">Halotalea alkalilenta</name>
    <dbReference type="NCBI Taxonomy" id="376489"/>
    <lineage>
        <taxon>Bacteria</taxon>
        <taxon>Pseudomonadati</taxon>
        <taxon>Pseudomonadota</taxon>
        <taxon>Gammaproteobacteria</taxon>
        <taxon>Oceanospirillales</taxon>
        <taxon>Halomonadaceae</taxon>
        <taxon>Halotalea</taxon>
    </lineage>
</organism>
<comment type="similarity">
    <text evidence="1">Belongs to the nitronate monooxygenase family. NMO class I subfamily.</text>
</comment>
<dbReference type="InterPro" id="IPR013785">
    <property type="entry name" value="Aldolase_TIM"/>
</dbReference>
<keyword evidence="5" id="KW-0503">Monooxygenase</keyword>
<evidence type="ECO:0000313" key="7">
    <source>
        <dbReference type="Proteomes" id="UP000077875"/>
    </source>
</evidence>
<dbReference type="GO" id="GO:0018580">
    <property type="term" value="F:nitronate monooxygenase activity"/>
    <property type="evidence" value="ECO:0007669"/>
    <property type="project" value="InterPro"/>
</dbReference>
<dbReference type="Gene3D" id="3.20.20.70">
    <property type="entry name" value="Aldolase class I"/>
    <property type="match status" value="1"/>
</dbReference>
<name>A0A172YB51_9GAMM</name>
<dbReference type="RefSeq" id="WP_064121455.1">
    <property type="nucleotide sequence ID" value="NZ_CP015243.1"/>
</dbReference>
<keyword evidence="6" id="KW-0223">Dioxygenase</keyword>
<proteinExistence type="inferred from homology"/>
<dbReference type="InterPro" id="IPR004136">
    <property type="entry name" value="NMO"/>
</dbReference>
<dbReference type="SUPFAM" id="SSF51412">
    <property type="entry name" value="Inosine monophosphate dehydrogenase (IMPDH)"/>
    <property type="match status" value="1"/>
</dbReference>
<sequence>MTVEELKAQLRLPLIGAPMFIVSTPELVIAQCASGVLGAFPALNARPQAQLGDWLGRITAALDALRREHPERAIAPFAVNQIVHPSNPRLEQDIDTCVEHRVPLMISSLHAPDRVVEAAHAYGGLVFHDVTTVRHAKRALDAGVDGLILVCAGAGGHAGRLSPFALAGEVRRFYDGPIALAGAISHGEHLLAAQALGADFGYLGTRFIASREANASERYRQMLIEAGASEVIYTDLFTGIHGNYLAASIRDAGLDPSALPASNGEKLTLGDGGLKVWRDVVGAGQGVGAIEAIEPVARIVERIEQEYRDARRRLLGSACG</sequence>
<dbReference type="Proteomes" id="UP000077875">
    <property type="component" value="Chromosome"/>
</dbReference>
<keyword evidence="7" id="KW-1185">Reference proteome</keyword>
<dbReference type="KEGG" id="haa:A5892_02490"/>